<dbReference type="RefSeq" id="WP_035145421.1">
    <property type="nucleotide sequence ID" value="NZ_JAAZWO010000018.1"/>
</dbReference>
<keyword evidence="2" id="KW-1185">Reference proteome</keyword>
<dbReference type="EMBL" id="JAAZWO010000018">
    <property type="protein sequence ID" value="MBC2398799.1"/>
    <property type="molecule type" value="Genomic_DNA"/>
</dbReference>
<dbReference type="AlphaFoldDB" id="A0A923J1H4"/>
<reference evidence="1 2" key="1">
    <citation type="submission" date="2020-04" db="EMBL/GenBank/DDBJ databases">
        <title>Genomic insights into acetone-butanol-ethanol (ABE) fermentation by sequencing solventogenic clostridia strains.</title>
        <authorList>
            <person name="Brown S."/>
        </authorList>
    </citation>
    <scope>NUCLEOTIDE SEQUENCE [LARGE SCALE GENOMIC DNA]</scope>
    <source>
        <strain evidence="1 2">DJ011</strain>
    </source>
</reference>
<name>A0A923J1H4_CLOTT</name>
<dbReference type="Proteomes" id="UP000563151">
    <property type="component" value="Unassembled WGS sequence"/>
</dbReference>
<accession>A0A923J1H4</accession>
<sequence length="162" mass="18869">MNCVWVGFDREFNTELICNVTKEKFKLRECYCYTINSIKEVLDRFESNSLVNSDDIAFYQVIRNESEFPLVLEFFRLKDVFTEMPTDIYLGYELSIALGCKTIVDGTGFGDDASPYWDIVFDKGCPYLADDLESKFCDEGGKKIQIIRQMELQELKRIRGQL</sequence>
<protein>
    <submittedName>
        <fullName evidence="1">Uncharacterized protein</fullName>
    </submittedName>
</protein>
<evidence type="ECO:0000313" key="2">
    <source>
        <dbReference type="Proteomes" id="UP000563151"/>
    </source>
</evidence>
<organism evidence="1 2">
    <name type="scientific">Clostridium tetanomorphum</name>
    <dbReference type="NCBI Taxonomy" id="1553"/>
    <lineage>
        <taxon>Bacteria</taxon>
        <taxon>Bacillati</taxon>
        <taxon>Bacillota</taxon>
        <taxon>Clostridia</taxon>
        <taxon>Eubacteriales</taxon>
        <taxon>Clostridiaceae</taxon>
        <taxon>Clostridium</taxon>
    </lineage>
</organism>
<comment type="caution">
    <text evidence="1">The sequence shown here is derived from an EMBL/GenBank/DDBJ whole genome shotgun (WGS) entry which is preliminary data.</text>
</comment>
<proteinExistence type="predicted"/>
<evidence type="ECO:0000313" key="1">
    <source>
        <dbReference type="EMBL" id="MBC2398799.1"/>
    </source>
</evidence>
<gene>
    <name evidence="1" type="ORF">HGG79_13600</name>
</gene>